<dbReference type="InterPro" id="IPR035992">
    <property type="entry name" value="Ricin_B-like_lectins"/>
</dbReference>
<proteinExistence type="predicted"/>
<protein>
    <submittedName>
        <fullName evidence="4">PIG-L family deacetylase</fullName>
    </submittedName>
</protein>
<dbReference type="EMBL" id="CP109114">
    <property type="protein sequence ID" value="WSC15400.1"/>
    <property type="molecule type" value="Genomic_DNA"/>
</dbReference>
<name>A0ABZ1G689_9ACTN</name>
<dbReference type="Pfam" id="PF00652">
    <property type="entry name" value="Ricin_B_lectin"/>
    <property type="match status" value="1"/>
</dbReference>
<dbReference type="Gene3D" id="2.80.10.50">
    <property type="match status" value="1"/>
</dbReference>
<dbReference type="SMART" id="SM00458">
    <property type="entry name" value="RICIN"/>
    <property type="match status" value="1"/>
</dbReference>
<dbReference type="PANTHER" id="PTHR12993">
    <property type="entry name" value="N-ACETYLGLUCOSAMINYL-PHOSPHATIDYLINOSITOL DE-N-ACETYLASE-RELATED"/>
    <property type="match status" value="1"/>
</dbReference>
<organism evidence="4 5">
    <name type="scientific">Streptomyces brevispora</name>
    <dbReference type="NCBI Taxonomy" id="887462"/>
    <lineage>
        <taxon>Bacteria</taxon>
        <taxon>Bacillati</taxon>
        <taxon>Actinomycetota</taxon>
        <taxon>Actinomycetes</taxon>
        <taxon>Kitasatosporales</taxon>
        <taxon>Streptomycetaceae</taxon>
        <taxon>Streptomyces</taxon>
    </lineage>
</organism>
<keyword evidence="5" id="KW-1185">Reference proteome</keyword>
<sequence>MLRTWTYRRIHRHTQTPTPEDGPVDFAYSEARGRGMPRLLPFAALALCTVLSLSCSPTASRPTARDSVSASYLERQAPRNPSGCLHTLVGVAHPDDDLYFTDPDISRMIRAGCPMTTMYLTGGDDGKRRRAARDYVGRREDGVKAAYAELAGVPDRWTEETLRVNGRGIRSLRLDNSRVRLAFLGLHDGLPGGQSPESMLRLFLGERKQIQVFQGSESYTEQQLLKTLSEFARQERVEQILTMDYDNASFAFSLNGRLDHADHGIGARYFRTAGYISGIPVRSYLGYTMSRLKPNLDTGQVREKEASVRRYLAKVLCGPTDGDCDTAEVHSGRLPRDDADWVHRQYEQVHRNPRPGEIMGDVGRTTEFTGREPEQCLAAVRAAAEDGAVRIESCDGSQGQKWDFGSDGTIRSRLYAGHCLTKITDSAGLARCEAADTGQKWSRKPWSSPAWKRKAWLIAGEGNACLHQDDRSLPSRWNAKDHQHPKLGFIGCDTQIQPGLYWRWQG</sequence>
<dbReference type="PANTHER" id="PTHR12993:SF26">
    <property type="entry name" value="1D-MYO-INOSITOL 2-ACETAMIDO-2-DEOXY-ALPHA-D-GLUCOPYRANOSIDE DEACETYLASE"/>
    <property type="match status" value="1"/>
</dbReference>
<keyword evidence="1" id="KW-0862">Zinc</keyword>
<dbReference type="SUPFAM" id="SSF50370">
    <property type="entry name" value="Ricin B-like lectins"/>
    <property type="match status" value="1"/>
</dbReference>
<evidence type="ECO:0000313" key="4">
    <source>
        <dbReference type="EMBL" id="WSC15400.1"/>
    </source>
</evidence>
<feature type="domain" description="Ricin B lectin" evidence="3">
    <location>
        <begin position="364"/>
        <end position="480"/>
    </location>
</feature>
<gene>
    <name evidence="4" type="ORF">OIE64_22905</name>
</gene>
<evidence type="ECO:0000256" key="1">
    <source>
        <dbReference type="ARBA" id="ARBA00022833"/>
    </source>
</evidence>
<dbReference type="Pfam" id="PF02585">
    <property type="entry name" value="PIG-L"/>
    <property type="match status" value="1"/>
</dbReference>
<evidence type="ECO:0000313" key="5">
    <source>
        <dbReference type="Proteomes" id="UP001330827"/>
    </source>
</evidence>
<dbReference type="InterPro" id="IPR003737">
    <property type="entry name" value="GlcNAc_PI_deacetylase-related"/>
</dbReference>
<reference evidence="4 5" key="1">
    <citation type="submission" date="2022-10" db="EMBL/GenBank/DDBJ databases">
        <title>The complete genomes of actinobacterial strains from the NBC collection.</title>
        <authorList>
            <person name="Joergensen T.S."/>
            <person name="Alvarez Arevalo M."/>
            <person name="Sterndorff E.B."/>
            <person name="Faurdal D."/>
            <person name="Vuksanovic O."/>
            <person name="Mourched A.-S."/>
            <person name="Charusanti P."/>
            <person name="Shaw S."/>
            <person name="Blin K."/>
            <person name="Weber T."/>
        </authorList>
    </citation>
    <scope>NUCLEOTIDE SEQUENCE [LARGE SCALE GENOMIC DNA]</scope>
    <source>
        <strain evidence="4 5">NBC 01769</strain>
    </source>
</reference>
<dbReference type="Proteomes" id="UP001330827">
    <property type="component" value="Chromosome"/>
</dbReference>
<dbReference type="PROSITE" id="PS50231">
    <property type="entry name" value="RICIN_B_LECTIN"/>
    <property type="match status" value="1"/>
</dbReference>
<feature type="region of interest" description="Disordered" evidence="2">
    <location>
        <begin position="1"/>
        <end position="24"/>
    </location>
</feature>
<dbReference type="InterPro" id="IPR024078">
    <property type="entry name" value="LmbE-like_dom_sf"/>
</dbReference>
<evidence type="ECO:0000256" key="2">
    <source>
        <dbReference type="SAM" id="MobiDB-lite"/>
    </source>
</evidence>
<evidence type="ECO:0000259" key="3">
    <source>
        <dbReference type="SMART" id="SM00458"/>
    </source>
</evidence>
<accession>A0ABZ1G689</accession>
<dbReference type="Gene3D" id="3.40.50.10320">
    <property type="entry name" value="LmbE-like"/>
    <property type="match status" value="1"/>
</dbReference>
<dbReference type="InterPro" id="IPR000772">
    <property type="entry name" value="Ricin_B_lectin"/>
</dbReference>
<feature type="compositionally biased region" description="Basic residues" evidence="2">
    <location>
        <begin position="1"/>
        <end position="14"/>
    </location>
</feature>
<dbReference type="RefSeq" id="WP_326594406.1">
    <property type="nucleotide sequence ID" value="NZ_CP109114.1"/>
</dbReference>
<dbReference type="SUPFAM" id="SSF102588">
    <property type="entry name" value="LmbE-like"/>
    <property type="match status" value="1"/>
</dbReference>